<organism evidence="1 2">
    <name type="scientific">Pristionchus pacificus</name>
    <name type="common">Parasitic nematode worm</name>
    <dbReference type="NCBI Taxonomy" id="54126"/>
    <lineage>
        <taxon>Eukaryota</taxon>
        <taxon>Metazoa</taxon>
        <taxon>Ecdysozoa</taxon>
        <taxon>Nematoda</taxon>
        <taxon>Chromadorea</taxon>
        <taxon>Rhabditida</taxon>
        <taxon>Rhabditina</taxon>
        <taxon>Diplogasteromorpha</taxon>
        <taxon>Diplogasteroidea</taxon>
        <taxon>Neodiplogasteridae</taxon>
        <taxon>Pristionchus</taxon>
    </lineage>
</organism>
<dbReference type="EnsemblMetazoa" id="PPA15866.1">
    <property type="protein sequence ID" value="PPA15866.1"/>
    <property type="gene ID" value="WBGene00105420"/>
</dbReference>
<accession>A0A2A6BCK6</accession>
<name>A0A2A6BCK6_PRIPA</name>
<evidence type="ECO:0000313" key="1">
    <source>
        <dbReference type="EnsemblMetazoa" id="PPA15866.1"/>
    </source>
</evidence>
<dbReference type="Proteomes" id="UP000005239">
    <property type="component" value="Unassembled WGS sequence"/>
</dbReference>
<dbReference type="AlphaFoldDB" id="A0A2A6BCK6"/>
<gene>
    <name evidence="1" type="primary">WBGene00105420</name>
</gene>
<keyword evidence="2" id="KW-1185">Reference proteome</keyword>
<protein>
    <submittedName>
        <fullName evidence="1">Uncharacterized protein</fullName>
    </submittedName>
</protein>
<accession>A0A8R1YB03</accession>
<evidence type="ECO:0000313" key="2">
    <source>
        <dbReference type="Proteomes" id="UP000005239"/>
    </source>
</evidence>
<reference evidence="1" key="2">
    <citation type="submission" date="2022-06" db="UniProtKB">
        <authorList>
            <consortium name="EnsemblMetazoa"/>
        </authorList>
    </citation>
    <scope>IDENTIFICATION</scope>
    <source>
        <strain evidence="1">PS312</strain>
    </source>
</reference>
<reference evidence="2" key="1">
    <citation type="journal article" date="2008" name="Nat. Genet.">
        <title>The Pristionchus pacificus genome provides a unique perspective on nematode lifestyle and parasitism.</title>
        <authorList>
            <person name="Dieterich C."/>
            <person name="Clifton S.W."/>
            <person name="Schuster L.N."/>
            <person name="Chinwalla A."/>
            <person name="Delehaunty K."/>
            <person name="Dinkelacker I."/>
            <person name="Fulton L."/>
            <person name="Fulton R."/>
            <person name="Godfrey J."/>
            <person name="Minx P."/>
            <person name="Mitreva M."/>
            <person name="Roeseler W."/>
            <person name="Tian H."/>
            <person name="Witte H."/>
            <person name="Yang S.P."/>
            <person name="Wilson R.K."/>
            <person name="Sommer R.J."/>
        </authorList>
    </citation>
    <scope>NUCLEOTIDE SEQUENCE [LARGE SCALE GENOMIC DNA]</scope>
    <source>
        <strain evidence="2">PS312</strain>
    </source>
</reference>
<sequence length="352" mass="40911">MGLRMSGFRLGSYSSRAEIPVRKIIEAAKSTDQPIILIEFVHFLFRNPLISEKQFCIAFIRILLSHNNEETNDDRTIISYDDLAKYKFVGISKSSIVELVEVLMESVHAKISQMDLEVLRLVRDVDGKEMIAVCTQMMRTNRLKTGWQLNEVELGVIFQWVHDMWNSQHNVHLNVTDALSIAESFRLTPARTCEILSFLCCNEYFVKNSSGFTLAWRGMSELDPQSTRAFPIKMCSRCRRLVVMTQPRRVNDEMVHEGCTTESPSVDDVMIHYHYRIHGFEKILHPYGRENRRQIDGHRHRPKRARKMGVVFDVTTDDEDDFENESWSDGEEAHYEPTEIEKILLEEAGLDY</sequence>
<proteinExistence type="predicted"/>